<reference evidence="9" key="2">
    <citation type="submission" date="2008-12" db="EMBL/GenBank/DDBJ databases">
        <title>Improved gene annotation of the rice (Oryza sativa) genomes.</title>
        <authorList>
            <person name="Wang J."/>
            <person name="Li R."/>
            <person name="Fan W."/>
            <person name="Huang Q."/>
            <person name="Zhang J."/>
            <person name="Zhou Y."/>
            <person name="Hu Y."/>
            <person name="Zi S."/>
            <person name="Li J."/>
            <person name="Ni P."/>
            <person name="Zheng H."/>
            <person name="Zhang Y."/>
            <person name="Zhao M."/>
            <person name="Hao Q."/>
            <person name="McDermott J."/>
            <person name="Samudrala R."/>
            <person name="Kristiansen K."/>
            <person name="Wong G.K.-S."/>
        </authorList>
    </citation>
    <scope>NUCLEOTIDE SEQUENCE</scope>
</reference>
<dbReference type="Gene3D" id="2.60.40.2310">
    <property type="match status" value="1"/>
</dbReference>
<dbReference type="AlphaFoldDB" id="A3AEA9"/>
<dbReference type="InterPro" id="IPR000209">
    <property type="entry name" value="Peptidase_S8/S53_dom"/>
</dbReference>
<evidence type="ECO:0000313" key="9">
    <source>
        <dbReference type="EMBL" id="EAZ25648.1"/>
    </source>
</evidence>
<evidence type="ECO:0000256" key="4">
    <source>
        <dbReference type="ARBA" id="ARBA00022801"/>
    </source>
</evidence>
<accession>A3AEA9</accession>
<dbReference type="SUPFAM" id="SSF52743">
    <property type="entry name" value="Subtilisin-like"/>
    <property type="match status" value="1"/>
</dbReference>
<keyword evidence="2" id="KW-0645">Protease</keyword>
<dbReference type="Proteomes" id="UP000007752">
    <property type="component" value="Chromosome 3"/>
</dbReference>
<evidence type="ECO:0000256" key="5">
    <source>
        <dbReference type="ARBA" id="ARBA00022825"/>
    </source>
</evidence>
<proteinExistence type="inferred from homology"/>
<dbReference type="Pfam" id="PF00082">
    <property type="entry name" value="Peptidase_S8"/>
    <property type="match status" value="1"/>
</dbReference>
<evidence type="ECO:0000259" key="8">
    <source>
        <dbReference type="Pfam" id="PF17766"/>
    </source>
</evidence>
<dbReference type="InterPro" id="IPR023828">
    <property type="entry name" value="Peptidase_S8_Ser-AS"/>
</dbReference>
<gene>
    <name evidence="9" type="ORF">OsJ_09478</name>
</gene>
<sequence>MSSPTVIPLDKRSVTWNFDSGTSMSCPHVSGIVAVVRAVHPTWSPAAIKSALMTTAYMYDDTSDVMLAGGTLKAADAFDVGAGHVDPLRALDPGLVYDAGIRQMVLPLPLLDTSCGGEGGGAAPPEYDLNYPAIVLPRLNATVTVKRTVTNMGPRRDAVYRAAVVSPHGARAAVWPPALSFSPYRDTASYYVTVAPAKLSRGRYDFGEIVWSDGYHRVRTPLVVRVTTMPDTDTGVDVDVAAARAMDTATATQLQDS</sequence>
<evidence type="ECO:0000256" key="2">
    <source>
        <dbReference type="ARBA" id="ARBA00022670"/>
    </source>
</evidence>
<comment type="caution">
    <text evidence="6">Lacks conserved residue(s) required for the propagation of feature annotation.</text>
</comment>
<evidence type="ECO:0000256" key="6">
    <source>
        <dbReference type="PROSITE-ProRule" id="PRU01240"/>
    </source>
</evidence>
<name>A3AEA9_ORYSJ</name>
<dbReference type="EMBL" id="CM000140">
    <property type="protein sequence ID" value="EAZ25648.1"/>
    <property type="molecule type" value="Genomic_DNA"/>
</dbReference>
<feature type="domain" description="Subtilisin-like protease fibronectin type-III" evidence="8">
    <location>
        <begin position="128"/>
        <end position="224"/>
    </location>
</feature>
<evidence type="ECO:0008006" key="10">
    <source>
        <dbReference type="Google" id="ProtNLM"/>
    </source>
</evidence>
<keyword evidence="4" id="KW-0378">Hydrolase</keyword>
<dbReference type="GO" id="GO:0006508">
    <property type="term" value="P:proteolysis"/>
    <property type="evidence" value="ECO:0007669"/>
    <property type="project" value="UniProtKB-KW"/>
</dbReference>
<evidence type="ECO:0000259" key="7">
    <source>
        <dbReference type="Pfam" id="PF00082"/>
    </source>
</evidence>
<dbReference type="GO" id="GO:0004252">
    <property type="term" value="F:serine-type endopeptidase activity"/>
    <property type="evidence" value="ECO:0007669"/>
    <property type="project" value="InterPro"/>
</dbReference>
<evidence type="ECO:0000256" key="3">
    <source>
        <dbReference type="ARBA" id="ARBA00022729"/>
    </source>
</evidence>
<dbReference type="PANTHER" id="PTHR10795">
    <property type="entry name" value="PROPROTEIN CONVERTASE SUBTILISIN/KEXIN"/>
    <property type="match status" value="1"/>
</dbReference>
<evidence type="ECO:0000256" key="1">
    <source>
        <dbReference type="ARBA" id="ARBA00011073"/>
    </source>
</evidence>
<feature type="domain" description="Peptidase S8/S53" evidence="7">
    <location>
        <begin position="20"/>
        <end position="60"/>
    </location>
</feature>
<organism evidence="9">
    <name type="scientific">Oryza sativa subsp. japonica</name>
    <name type="common">Rice</name>
    <dbReference type="NCBI Taxonomy" id="39947"/>
    <lineage>
        <taxon>Eukaryota</taxon>
        <taxon>Viridiplantae</taxon>
        <taxon>Streptophyta</taxon>
        <taxon>Embryophyta</taxon>
        <taxon>Tracheophyta</taxon>
        <taxon>Spermatophyta</taxon>
        <taxon>Magnoliopsida</taxon>
        <taxon>Liliopsida</taxon>
        <taxon>Poales</taxon>
        <taxon>Poaceae</taxon>
        <taxon>BOP clade</taxon>
        <taxon>Oryzoideae</taxon>
        <taxon>Oryzeae</taxon>
        <taxon>Oryzinae</taxon>
        <taxon>Oryza</taxon>
        <taxon>Oryza sativa</taxon>
    </lineage>
</organism>
<dbReference type="PROSITE" id="PS51892">
    <property type="entry name" value="SUBTILASE"/>
    <property type="match status" value="1"/>
</dbReference>
<dbReference type="InterPro" id="IPR045051">
    <property type="entry name" value="SBT"/>
</dbReference>
<dbReference type="InterPro" id="IPR041469">
    <property type="entry name" value="Subtilisin-like_FN3"/>
</dbReference>
<dbReference type="PROSITE" id="PS00138">
    <property type="entry name" value="SUBTILASE_SER"/>
    <property type="match status" value="1"/>
</dbReference>
<dbReference type="Pfam" id="PF17766">
    <property type="entry name" value="fn3_6"/>
    <property type="match status" value="1"/>
</dbReference>
<comment type="similarity">
    <text evidence="1 6">Belongs to the peptidase S8 family.</text>
</comment>
<dbReference type="HOGENOM" id="CLU_000625_4_3_1"/>
<reference evidence="9" key="1">
    <citation type="journal article" date="2005" name="PLoS Biol.">
        <title>The genomes of Oryza sativa: a history of duplications.</title>
        <authorList>
            <person name="Yu J."/>
            <person name="Wang J."/>
            <person name="Lin W."/>
            <person name="Li S."/>
            <person name="Li H."/>
            <person name="Zhou J."/>
            <person name="Ni P."/>
            <person name="Dong W."/>
            <person name="Hu S."/>
            <person name="Zeng C."/>
            <person name="Zhang J."/>
            <person name="Zhang Y."/>
            <person name="Li R."/>
            <person name="Xu Z."/>
            <person name="Li S."/>
            <person name="Li X."/>
            <person name="Zheng H."/>
            <person name="Cong L."/>
            <person name="Lin L."/>
            <person name="Yin J."/>
            <person name="Geng J."/>
            <person name="Li G."/>
            <person name="Shi J."/>
            <person name="Liu J."/>
            <person name="Lv H."/>
            <person name="Li J."/>
            <person name="Wang J."/>
            <person name="Deng Y."/>
            <person name="Ran L."/>
            <person name="Shi X."/>
            <person name="Wang X."/>
            <person name="Wu Q."/>
            <person name="Li C."/>
            <person name="Ren X."/>
            <person name="Wang J."/>
            <person name="Wang X."/>
            <person name="Li D."/>
            <person name="Liu D."/>
            <person name="Zhang X."/>
            <person name="Ji Z."/>
            <person name="Zhao W."/>
            <person name="Sun Y."/>
            <person name="Zhang Z."/>
            <person name="Bao J."/>
            <person name="Han Y."/>
            <person name="Dong L."/>
            <person name="Ji J."/>
            <person name="Chen P."/>
            <person name="Wu S."/>
            <person name="Liu J."/>
            <person name="Xiao Y."/>
            <person name="Bu D."/>
            <person name="Tan J."/>
            <person name="Yang L."/>
            <person name="Ye C."/>
            <person name="Zhang J."/>
            <person name="Xu J."/>
            <person name="Zhou Y."/>
            <person name="Yu Y."/>
            <person name="Zhang B."/>
            <person name="Zhuang S."/>
            <person name="Wei H."/>
            <person name="Liu B."/>
            <person name="Lei M."/>
            <person name="Yu H."/>
            <person name="Li Y."/>
            <person name="Xu H."/>
            <person name="Wei S."/>
            <person name="He X."/>
            <person name="Fang L."/>
            <person name="Zhang Z."/>
            <person name="Zhang Y."/>
            <person name="Huang X."/>
            <person name="Su Z."/>
            <person name="Tong W."/>
            <person name="Li J."/>
            <person name="Tong Z."/>
            <person name="Li S."/>
            <person name="Ye J."/>
            <person name="Wang L."/>
            <person name="Fang L."/>
            <person name="Lei T."/>
            <person name="Chen C."/>
            <person name="Chen H."/>
            <person name="Xu Z."/>
            <person name="Li H."/>
            <person name="Huang H."/>
            <person name="Zhang F."/>
            <person name="Xu H."/>
            <person name="Li N."/>
            <person name="Zhao C."/>
            <person name="Li S."/>
            <person name="Dong L."/>
            <person name="Huang Y."/>
            <person name="Li L."/>
            <person name="Xi Y."/>
            <person name="Qi Q."/>
            <person name="Li W."/>
            <person name="Zhang B."/>
            <person name="Hu W."/>
            <person name="Zhang Y."/>
            <person name="Tian X."/>
            <person name="Jiao Y."/>
            <person name="Liang X."/>
            <person name="Jin J."/>
            <person name="Gao L."/>
            <person name="Zheng W."/>
            <person name="Hao B."/>
            <person name="Liu S."/>
            <person name="Wang W."/>
            <person name="Yuan L."/>
            <person name="Cao M."/>
            <person name="McDermott J."/>
            <person name="Samudrala R."/>
            <person name="Wang J."/>
            <person name="Wong G.K."/>
            <person name="Yang H."/>
        </authorList>
    </citation>
    <scope>NUCLEOTIDE SEQUENCE [LARGE SCALE GENOMIC DNA]</scope>
</reference>
<keyword evidence="3" id="KW-0732">Signal</keyword>
<protein>
    <recommendedName>
        <fullName evidence="10">Peptidase S8/S53 domain-containing protein</fullName>
    </recommendedName>
</protein>
<dbReference type="Gene3D" id="3.40.50.200">
    <property type="entry name" value="Peptidase S8/S53 domain"/>
    <property type="match status" value="1"/>
</dbReference>
<keyword evidence="5" id="KW-0720">Serine protease</keyword>
<dbReference type="InterPro" id="IPR036852">
    <property type="entry name" value="Peptidase_S8/S53_dom_sf"/>
</dbReference>